<feature type="compositionally biased region" description="Basic residues" evidence="1">
    <location>
        <begin position="194"/>
        <end position="206"/>
    </location>
</feature>
<dbReference type="RefSeq" id="XP_007368356.1">
    <property type="nucleotide sequence ID" value="XM_007368294.1"/>
</dbReference>
<name>R7SRR9_DICSQ</name>
<feature type="region of interest" description="Disordered" evidence="1">
    <location>
        <begin position="98"/>
        <end position="124"/>
    </location>
</feature>
<dbReference type="EMBL" id="JH719430">
    <property type="protein sequence ID" value="EJF58884.1"/>
    <property type="molecule type" value="Genomic_DNA"/>
</dbReference>
<evidence type="ECO:0000313" key="2">
    <source>
        <dbReference type="EMBL" id="EJF58884.1"/>
    </source>
</evidence>
<sequence>MTPICSSRTPTDIDPVVVPVVPQQPLPVFLLLVLHRRIERLGPRPPLRKHRVARLDIALDGMDAEVEPEQLQQARRMLGEDVPEADLDAQLAHDVHKPERSARAKLPGAQHKTDITSRDSRWKEGTAHEVHPVLHRHIRLSHTRIHVQRRQAARQVDVEELAASRRWISSMADVLETMCMAQLYGGPDGEVARAGRRGSSSRRSKNGRASPS</sequence>
<dbReference type="HOGENOM" id="CLU_1299675_0_0_1"/>
<proteinExistence type="predicted"/>
<evidence type="ECO:0000313" key="3">
    <source>
        <dbReference type="Proteomes" id="UP000053319"/>
    </source>
</evidence>
<feature type="compositionally biased region" description="Basic and acidic residues" evidence="1">
    <location>
        <begin position="111"/>
        <end position="124"/>
    </location>
</feature>
<organism evidence="2 3">
    <name type="scientific">Dichomitus squalens (strain LYAD-421)</name>
    <name type="common">Western red white-rot fungus</name>
    <dbReference type="NCBI Taxonomy" id="732165"/>
    <lineage>
        <taxon>Eukaryota</taxon>
        <taxon>Fungi</taxon>
        <taxon>Dikarya</taxon>
        <taxon>Basidiomycota</taxon>
        <taxon>Agaricomycotina</taxon>
        <taxon>Agaricomycetes</taxon>
        <taxon>Polyporales</taxon>
        <taxon>Polyporaceae</taxon>
        <taxon>Dichomitus</taxon>
    </lineage>
</organism>
<feature type="region of interest" description="Disordered" evidence="1">
    <location>
        <begin position="187"/>
        <end position="212"/>
    </location>
</feature>
<reference evidence="2 3" key="1">
    <citation type="journal article" date="2012" name="Science">
        <title>The Paleozoic origin of enzymatic lignin decomposition reconstructed from 31 fungal genomes.</title>
        <authorList>
            <person name="Floudas D."/>
            <person name="Binder M."/>
            <person name="Riley R."/>
            <person name="Barry K."/>
            <person name="Blanchette R.A."/>
            <person name="Henrissat B."/>
            <person name="Martinez A.T."/>
            <person name="Otillar R."/>
            <person name="Spatafora J.W."/>
            <person name="Yadav J.S."/>
            <person name="Aerts A."/>
            <person name="Benoit I."/>
            <person name="Boyd A."/>
            <person name="Carlson A."/>
            <person name="Copeland A."/>
            <person name="Coutinho P.M."/>
            <person name="de Vries R.P."/>
            <person name="Ferreira P."/>
            <person name="Findley K."/>
            <person name="Foster B."/>
            <person name="Gaskell J."/>
            <person name="Glotzer D."/>
            <person name="Gorecki P."/>
            <person name="Heitman J."/>
            <person name="Hesse C."/>
            <person name="Hori C."/>
            <person name="Igarashi K."/>
            <person name="Jurgens J.A."/>
            <person name="Kallen N."/>
            <person name="Kersten P."/>
            <person name="Kohler A."/>
            <person name="Kuees U."/>
            <person name="Kumar T.K.A."/>
            <person name="Kuo A."/>
            <person name="LaButti K."/>
            <person name="Larrondo L.F."/>
            <person name="Lindquist E."/>
            <person name="Ling A."/>
            <person name="Lombard V."/>
            <person name="Lucas S."/>
            <person name="Lundell T."/>
            <person name="Martin R."/>
            <person name="McLaughlin D.J."/>
            <person name="Morgenstern I."/>
            <person name="Morin E."/>
            <person name="Murat C."/>
            <person name="Nagy L.G."/>
            <person name="Nolan M."/>
            <person name="Ohm R.A."/>
            <person name="Patyshakuliyeva A."/>
            <person name="Rokas A."/>
            <person name="Ruiz-Duenas F.J."/>
            <person name="Sabat G."/>
            <person name="Salamov A."/>
            <person name="Samejima M."/>
            <person name="Schmutz J."/>
            <person name="Slot J.C."/>
            <person name="St John F."/>
            <person name="Stenlid J."/>
            <person name="Sun H."/>
            <person name="Sun S."/>
            <person name="Syed K."/>
            <person name="Tsang A."/>
            <person name="Wiebenga A."/>
            <person name="Young D."/>
            <person name="Pisabarro A."/>
            <person name="Eastwood D.C."/>
            <person name="Martin F."/>
            <person name="Cullen D."/>
            <person name="Grigoriev I.V."/>
            <person name="Hibbett D.S."/>
        </authorList>
    </citation>
    <scope>NUCLEOTIDE SEQUENCE [LARGE SCALE GENOMIC DNA]</scope>
    <source>
        <strain evidence="2 3">LYAD-421 SS1</strain>
    </source>
</reference>
<protein>
    <submittedName>
        <fullName evidence="2">Uncharacterized protein</fullName>
    </submittedName>
</protein>
<dbReference type="Proteomes" id="UP000053319">
    <property type="component" value="Unassembled WGS sequence"/>
</dbReference>
<dbReference type="AlphaFoldDB" id="R7SRR9"/>
<accession>R7SRR9</accession>
<dbReference type="KEGG" id="dsq:DICSQDRAFT_148810"/>
<dbReference type="GeneID" id="18836777"/>
<gene>
    <name evidence="2" type="ORF">DICSQDRAFT_148810</name>
</gene>
<evidence type="ECO:0000256" key="1">
    <source>
        <dbReference type="SAM" id="MobiDB-lite"/>
    </source>
</evidence>